<dbReference type="AlphaFoldDB" id="A0A833QS64"/>
<feature type="chain" id="PRO_5032871339" evidence="2">
    <location>
        <begin position="23"/>
        <end position="157"/>
    </location>
</feature>
<dbReference type="PANTHER" id="PTHR31474:SF1">
    <property type="entry name" value="EXPRESSED PROTEIN"/>
    <property type="match status" value="1"/>
</dbReference>
<reference evidence="3" key="1">
    <citation type="submission" date="2020-01" db="EMBL/GenBank/DDBJ databases">
        <title>Genome sequence of Kobresia littledalei, the first chromosome-level genome in the family Cyperaceae.</title>
        <authorList>
            <person name="Qu G."/>
        </authorList>
    </citation>
    <scope>NUCLEOTIDE SEQUENCE</scope>
    <source>
        <strain evidence="3">C.B.Clarke</strain>
        <tissue evidence="3">Leaf</tissue>
    </source>
</reference>
<keyword evidence="2" id="KW-0732">Signal</keyword>
<dbReference type="Pfam" id="PF05514">
    <property type="entry name" value="HR_lesion"/>
    <property type="match status" value="1"/>
</dbReference>
<keyword evidence="4" id="KW-1185">Reference proteome</keyword>
<sequence>MGFVSFAGRVLFASVFLLSAYQEFSEFGTDGGPAAKALKPKFTVLTKHISSNLGVAVPPIDMSHVIMATIALKGLGGLLFIFSSSVGAYLLSLYLAFITPVVYDFYNYDIETSEFVQLFIKFNQNLALFGALLFFLGMKNSIPRRAPKKKGTKSKTN</sequence>
<proteinExistence type="predicted"/>
<evidence type="ECO:0000256" key="1">
    <source>
        <dbReference type="SAM" id="Phobius"/>
    </source>
</evidence>
<evidence type="ECO:0000313" key="4">
    <source>
        <dbReference type="Proteomes" id="UP000623129"/>
    </source>
</evidence>
<keyword evidence="1" id="KW-0812">Transmembrane</keyword>
<protein>
    <submittedName>
        <fullName evidence="3">HR-like lesion-inducing</fullName>
    </submittedName>
</protein>
<comment type="caution">
    <text evidence="3">The sequence shown here is derived from an EMBL/GenBank/DDBJ whole genome shotgun (WGS) entry which is preliminary data.</text>
</comment>
<feature type="signal peptide" evidence="2">
    <location>
        <begin position="1"/>
        <end position="22"/>
    </location>
</feature>
<gene>
    <name evidence="3" type="ORF">FCM35_KLT06845</name>
</gene>
<accession>A0A833QS64</accession>
<feature type="transmembrane region" description="Helical" evidence="1">
    <location>
        <begin position="118"/>
        <end position="138"/>
    </location>
</feature>
<dbReference type="PANTHER" id="PTHR31474">
    <property type="entry name" value="HR-LIKE LESION-INDUCER"/>
    <property type="match status" value="1"/>
</dbReference>
<name>A0A833QS64_9POAL</name>
<organism evidence="3 4">
    <name type="scientific">Carex littledalei</name>
    <dbReference type="NCBI Taxonomy" id="544730"/>
    <lineage>
        <taxon>Eukaryota</taxon>
        <taxon>Viridiplantae</taxon>
        <taxon>Streptophyta</taxon>
        <taxon>Embryophyta</taxon>
        <taxon>Tracheophyta</taxon>
        <taxon>Spermatophyta</taxon>
        <taxon>Magnoliopsida</taxon>
        <taxon>Liliopsida</taxon>
        <taxon>Poales</taxon>
        <taxon>Cyperaceae</taxon>
        <taxon>Cyperoideae</taxon>
        <taxon>Cariceae</taxon>
        <taxon>Carex</taxon>
        <taxon>Carex subgen. Euthyceras</taxon>
    </lineage>
</organism>
<dbReference type="EMBL" id="SWLB01000016">
    <property type="protein sequence ID" value="KAF3328239.1"/>
    <property type="molecule type" value="Genomic_DNA"/>
</dbReference>
<evidence type="ECO:0000256" key="2">
    <source>
        <dbReference type="SAM" id="SignalP"/>
    </source>
</evidence>
<evidence type="ECO:0000313" key="3">
    <source>
        <dbReference type="EMBL" id="KAF3328239.1"/>
    </source>
</evidence>
<dbReference type="InterPro" id="IPR008637">
    <property type="entry name" value="HR_lesion"/>
</dbReference>
<feature type="transmembrane region" description="Helical" evidence="1">
    <location>
        <begin position="88"/>
        <end position="106"/>
    </location>
</feature>
<keyword evidence="1" id="KW-0472">Membrane</keyword>
<dbReference type="Proteomes" id="UP000623129">
    <property type="component" value="Unassembled WGS sequence"/>
</dbReference>
<dbReference type="OrthoDB" id="529675at2759"/>
<keyword evidence="1" id="KW-1133">Transmembrane helix</keyword>